<keyword evidence="4 5" id="KW-0472">Membrane</keyword>
<gene>
    <name evidence="7" type="ORF">IAC50_06635</name>
</gene>
<sequence length="423" mass="46595">MFFSIILVKRLVMKMLLFEIKKILSRPLSRFVLLALAAVLVFCTFMTVNDVRYTDSQGVTHTGPGAARQLHDQMSQWSGYVTSDLLARVVTENNRINSTPQALSSDVTENNKAYSLTQGFSDIREYINQAFSGQTDYDYYRIDSVSPQEAGQIYERRISNMEEYLNSSEAGRMSAPQKDFLLSQYKALETPLYYEPAIGWNALLDSAYMPTLIMITVLITGFLVSGIFSGEFQMKSDAILFSSRLGRSRAVLSKIAAGLITTTAVYWAAVLLFSAAVLILLGAGGGGCAIQTGFGYWESFYNITFIQEFLITVLGGYVGTLFIAGASMAVSALSRSTVLAVTVPFILVALPFFIGRIDLLAPVTGLFPDQLLQISAITDDISLVYQVGGIVTGSIPLLFIIYGILFLALMPVLYRIYSRAEIR</sequence>
<evidence type="ECO:0000313" key="7">
    <source>
        <dbReference type="EMBL" id="HIU26148.1"/>
    </source>
</evidence>
<keyword evidence="2 5" id="KW-0812">Transmembrane</keyword>
<evidence type="ECO:0000256" key="3">
    <source>
        <dbReference type="ARBA" id="ARBA00022989"/>
    </source>
</evidence>
<evidence type="ECO:0000256" key="4">
    <source>
        <dbReference type="ARBA" id="ARBA00023136"/>
    </source>
</evidence>
<dbReference type="PANTHER" id="PTHR37305">
    <property type="entry name" value="INTEGRAL MEMBRANE PROTEIN-RELATED"/>
    <property type="match status" value="1"/>
</dbReference>
<feature type="transmembrane region" description="Helical" evidence="5">
    <location>
        <begin position="309"/>
        <end position="332"/>
    </location>
</feature>
<evidence type="ECO:0000313" key="8">
    <source>
        <dbReference type="Proteomes" id="UP000824090"/>
    </source>
</evidence>
<feature type="domain" description="ABC-2 type transporter transmembrane" evidence="6">
    <location>
        <begin position="35"/>
        <end position="414"/>
    </location>
</feature>
<proteinExistence type="predicted"/>
<evidence type="ECO:0000256" key="5">
    <source>
        <dbReference type="SAM" id="Phobius"/>
    </source>
</evidence>
<name>A0A9D1I2T3_9FIRM</name>
<accession>A0A9D1I2T3</accession>
<dbReference type="EMBL" id="DVMP01000123">
    <property type="protein sequence ID" value="HIU26148.1"/>
    <property type="molecule type" value="Genomic_DNA"/>
</dbReference>
<comment type="caution">
    <text evidence="7">The sequence shown here is derived from an EMBL/GenBank/DDBJ whole genome shotgun (WGS) entry which is preliminary data.</text>
</comment>
<feature type="transmembrane region" description="Helical" evidence="5">
    <location>
        <begin position="275"/>
        <end position="297"/>
    </location>
</feature>
<organism evidence="7 8">
    <name type="scientific">Candidatus Allocopromorpha excrementigallinarum</name>
    <dbReference type="NCBI Taxonomy" id="2840742"/>
    <lineage>
        <taxon>Bacteria</taxon>
        <taxon>Bacillati</taxon>
        <taxon>Bacillota</taxon>
        <taxon>Clostridia</taxon>
        <taxon>Eubacteriales</taxon>
        <taxon>Eubacteriaceae</taxon>
        <taxon>Eubacteriaceae incertae sedis</taxon>
        <taxon>Candidatus Allocopromorpha</taxon>
    </lineage>
</organism>
<evidence type="ECO:0000256" key="2">
    <source>
        <dbReference type="ARBA" id="ARBA00022692"/>
    </source>
</evidence>
<dbReference type="PANTHER" id="PTHR37305:SF1">
    <property type="entry name" value="MEMBRANE PROTEIN"/>
    <property type="match status" value="1"/>
</dbReference>
<dbReference type="AlphaFoldDB" id="A0A9D1I2T3"/>
<feature type="transmembrane region" description="Helical" evidence="5">
    <location>
        <begin position="397"/>
        <end position="417"/>
    </location>
</feature>
<comment type="subcellular location">
    <subcellularLocation>
        <location evidence="1">Membrane</location>
        <topology evidence="1">Multi-pass membrane protein</topology>
    </subcellularLocation>
</comment>
<reference evidence="7" key="1">
    <citation type="submission" date="2020-10" db="EMBL/GenBank/DDBJ databases">
        <authorList>
            <person name="Gilroy R."/>
        </authorList>
    </citation>
    <scope>NUCLEOTIDE SEQUENCE</scope>
    <source>
        <strain evidence="7">ChiHcec3-6078</strain>
    </source>
</reference>
<reference evidence="7" key="2">
    <citation type="journal article" date="2021" name="PeerJ">
        <title>Extensive microbial diversity within the chicken gut microbiome revealed by metagenomics and culture.</title>
        <authorList>
            <person name="Gilroy R."/>
            <person name="Ravi A."/>
            <person name="Getino M."/>
            <person name="Pursley I."/>
            <person name="Horton D.L."/>
            <person name="Alikhan N.F."/>
            <person name="Baker D."/>
            <person name="Gharbi K."/>
            <person name="Hall N."/>
            <person name="Watson M."/>
            <person name="Adriaenssens E.M."/>
            <person name="Foster-Nyarko E."/>
            <person name="Jarju S."/>
            <person name="Secka A."/>
            <person name="Antonio M."/>
            <person name="Oren A."/>
            <person name="Chaudhuri R.R."/>
            <person name="La Ragione R."/>
            <person name="Hildebrand F."/>
            <person name="Pallen M.J."/>
        </authorList>
    </citation>
    <scope>NUCLEOTIDE SEQUENCE</scope>
    <source>
        <strain evidence="7">ChiHcec3-6078</strain>
    </source>
</reference>
<dbReference type="InterPro" id="IPR013525">
    <property type="entry name" value="ABC2_TM"/>
</dbReference>
<feature type="transmembrane region" description="Helical" evidence="5">
    <location>
        <begin position="338"/>
        <end position="359"/>
    </location>
</feature>
<evidence type="ECO:0000256" key="1">
    <source>
        <dbReference type="ARBA" id="ARBA00004141"/>
    </source>
</evidence>
<evidence type="ECO:0000259" key="6">
    <source>
        <dbReference type="Pfam" id="PF12698"/>
    </source>
</evidence>
<keyword evidence="3 5" id="KW-1133">Transmembrane helix</keyword>
<dbReference type="Proteomes" id="UP000824090">
    <property type="component" value="Unassembled WGS sequence"/>
</dbReference>
<feature type="transmembrane region" description="Helical" evidence="5">
    <location>
        <begin position="207"/>
        <end position="230"/>
    </location>
</feature>
<dbReference type="Pfam" id="PF12698">
    <property type="entry name" value="ABC2_membrane_3"/>
    <property type="match status" value="1"/>
</dbReference>
<protein>
    <submittedName>
        <fullName evidence="7">ABC transporter permease</fullName>
    </submittedName>
</protein>